<feature type="transmembrane region" description="Helical" evidence="7">
    <location>
        <begin position="305"/>
        <end position="326"/>
    </location>
</feature>
<feature type="transmembrane region" description="Helical" evidence="7">
    <location>
        <begin position="207"/>
        <end position="223"/>
    </location>
</feature>
<evidence type="ECO:0000259" key="8">
    <source>
        <dbReference type="Pfam" id="PF03772"/>
    </source>
</evidence>
<feature type="compositionally biased region" description="Pro residues" evidence="6">
    <location>
        <begin position="432"/>
        <end position="451"/>
    </location>
</feature>
<dbReference type="InterPro" id="IPR004477">
    <property type="entry name" value="ComEC_N"/>
</dbReference>
<organism evidence="9 10">
    <name type="scientific">Cellulomonas chitinilytica</name>
    <dbReference type="NCBI Taxonomy" id="398759"/>
    <lineage>
        <taxon>Bacteria</taxon>
        <taxon>Bacillati</taxon>
        <taxon>Actinomycetota</taxon>
        <taxon>Actinomycetes</taxon>
        <taxon>Micrococcales</taxon>
        <taxon>Cellulomonadaceae</taxon>
        <taxon>Cellulomonas</taxon>
    </lineage>
</organism>
<feature type="transmembrane region" description="Helical" evidence="7">
    <location>
        <begin position="367"/>
        <end position="387"/>
    </location>
</feature>
<dbReference type="EMBL" id="BONK01000002">
    <property type="protein sequence ID" value="GIG19965.1"/>
    <property type="molecule type" value="Genomic_DNA"/>
</dbReference>
<sequence>MAAVLAAGAAQVGARSSGLLPALSSAGAGGTVVGVVSGDPRILPPAWPGAPGRVSVTLAAERAEGDGHRGPATGPVVVFGPPSWADVPYGARVEARGRLLAAPGGREVALLTTTLDPVVVAPPAPWHTAAAQVRAQVVDLAATLPGDAGALLPGVAVGDTAHVPQDLVVAMRIAGLSHVMAVSGAHFALVAGLVLAICTGLGIPRRARAVTVVGSSLALVLLVHPAPSVLRAALMGTVGAVGLVVGRPSRAPAALAATVVVLLVADPWLGAEPGFVLSVLATAGLVLLGGPLAERWSGRTGRPFAAALAMPVSAQVVCAPVLLLMSSTVSPLAVPANLLVAPAVAPATVLGLAAGLLDGVWPAGAHLLAAGAGASCWWIGAVARAVARAPLAQVPWAGGPIGVLLLATCGVCVVRLLLAPRPSGATNRAAPDEPPPTPAPTRPAPPTPDGPSPTTDRAARTTPVQDQRPPARGPRLDAVPVRGRR</sequence>
<feature type="transmembrane region" description="Helical" evidence="7">
    <location>
        <begin position="173"/>
        <end position="195"/>
    </location>
</feature>
<dbReference type="PANTHER" id="PTHR30619">
    <property type="entry name" value="DNA INTERNALIZATION/COMPETENCE PROTEIN COMEC/REC2"/>
    <property type="match status" value="1"/>
</dbReference>
<keyword evidence="3 7" id="KW-0812">Transmembrane</keyword>
<evidence type="ECO:0000256" key="3">
    <source>
        <dbReference type="ARBA" id="ARBA00022692"/>
    </source>
</evidence>
<feature type="region of interest" description="Disordered" evidence="6">
    <location>
        <begin position="423"/>
        <end position="485"/>
    </location>
</feature>
<dbReference type="NCBIfam" id="TIGR00360">
    <property type="entry name" value="ComEC_N-term"/>
    <property type="match status" value="1"/>
</dbReference>
<protein>
    <recommendedName>
        <fullName evidence="8">ComEC/Rec2-related protein domain-containing protein</fullName>
    </recommendedName>
</protein>
<feature type="transmembrane region" description="Helical" evidence="7">
    <location>
        <begin position="338"/>
        <end position="360"/>
    </location>
</feature>
<feature type="transmembrane region" description="Helical" evidence="7">
    <location>
        <begin position="399"/>
        <end position="418"/>
    </location>
</feature>
<evidence type="ECO:0000256" key="1">
    <source>
        <dbReference type="ARBA" id="ARBA00004651"/>
    </source>
</evidence>
<evidence type="ECO:0000256" key="4">
    <source>
        <dbReference type="ARBA" id="ARBA00022989"/>
    </source>
</evidence>
<dbReference type="Proteomes" id="UP000632740">
    <property type="component" value="Unassembled WGS sequence"/>
</dbReference>
<feature type="transmembrane region" description="Helical" evidence="7">
    <location>
        <begin position="275"/>
        <end position="293"/>
    </location>
</feature>
<evidence type="ECO:0000256" key="6">
    <source>
        <dbReference type="SAM" id="MobiDB-lite"/>
    </source>
</evidence>
<keyword evidence="2" id="KW-1003">Cell membrane</keyword>
<keyword evidence="4 7" id="KW-1133">Transmembrane helix</keyword>
<name>A0A919P0G2_9CELL</name>
<gene>
    <name evidence="9" type="ORF">Cch01nite_06890</name>
</gene>
<evidence type="ECO:0000256" key="2">
    <source>
        <dbReference type="ARBA" id="ARBA00022475"/>
    </source>
</evidence>
<dbReference type="Pfam" id="PF03772">
    <property type="entry name" value="Competence"/>
    <property type="match status" value="1"/>
</dbReference>
<comment type="caution">
    <text evidence="9">The sequence shown here is derived from an EMBL/GenBank/DDBJ whole genome shotgun (WGS) entry which is preliminary data.</text>
</comment>
<evidence type="ECO:0000313" key="9">
    <source>
        <dbReference type="EMBL" id="GIG19965.1"/>
    </source>
</evidence>
<dbReference type="AlphaFoldDB" id="A0A919P0G2"/>
<dbReference type="RefSeq" id="WP_203748633.1">
    <property type="nucleotide sequence ID" value="NZ_BONK01000002.1"/>
</dbReference>
<accession>A0A919P0G2</accession>
<feature type="domain" description="ComEC/Rec2-related protein" evidence="8">
    <location>
        <begin position="157"/>
        <end position="419"/>
    </location>
</feature>
<evidence type="ECO:0000313" key="10">
    <source>
        <dbReference type="Proteomes" id="UP000632740"/>
    </source>
</evidence>
<dbReference type="InterPro" id="IPR052159">
    <property type="entry name" value="Competence_DNA_uptake"/>
</dbReference>
<dbReference type="PANTHER" id="PTHR30619:SF1">
    <property type="entry name" value="RECOMBINATION PROTEIN 2"/>
    <property type="match status" value="1"/>
</dbReference>
<evidence type="ECO:0000256" key="5">
    <source>
        <dbReference type="ARBA" id="ARBA00023136"/>
    </source>
</evidence>
<dbReference type="GO" id="GO:0005886">
    <property type="term" value="C:plasma membrane"/>
    <property type="evidence" value="ECO:0007669"/>
    <property type="project" value="UniProtKB-SubCell"/>
</dbReference>
<keyword evidence="5 7" id="KW-0472">Membrane</keyword>
<comment type="subcellular location">
    <subcellularLocation>
        <location evidence="1">Cell membrane</location>
        <topology evidence="1">Multi-pass membrane protein</topology>
    </subcellularLocation>
</comment>
<proteinExistence type="predicted"/>
<evidence type="ECO:0000256" key="7">
    <source>
        <dbReference type="SAM" id="Phobius"/>
    </source>
</evidence>
<reference evidence="9" key="1">
    <citation type="submission" date="2021-01" db="EMBL/GenBank/DDBJ databases">
        <title>Whole genome shotgun sequence of Cellulomonas chitinilytica NBRC 110799.</title>
        <authorList>
            <person name="Komaki H."/>
            <person name="Tamura T."/>
        </authorList>
    </citation>
    <scope>NUCLEOTIDE SEQUENCE</scope>
    <source>
        <strain evidence="9">NBRC 110799</strain>
    </source>
</reference>
<keyword evidence="10" id="KW-1185">Reference proteome</keyword>